<keyword evidence="8" id="KW-1185">Reference proteome</keyword>
<evidence type="ECO:0000256" key="2">
    <source>
        <dbReference type="ARBA" id="ARBA00008779"/>
    </source>
</evidence>
<evidence type="ECO:0000313" key="8">
    <source>
        <dbReference type="Proteomes" id="UP001152320"/>
    </source>
</evidence>
<protein>
    <submittedName>
        <fullName evidence="7">Arylsulfatase G</fullName>
    </submittedName>
</protein>
<accession>A0A9Q1H9S9</accession>
<organism evidence="7 8">
    <name type="scientific">Holothuria leucospilota</name>
    <name type="common">Black long sea cucumber</name>
    <name type="synonym">Mertensiothuria leucospilota</name>
    <dbReference type="NCBI Taxonomy" id="206669"/>
    <lineage>
        <taxon>Eukaryota</taxon>
        <taxon>Metazoa</taxon>
        <taxon>Echinodermata</taxon>
        <taxon>Eleutherozoa</taxon>
        <taxon>Echinozoa</taxon>
        <taxon>Holothuroidea</taxon>
        <taxon>Aspidochirotacea</taxon>
        <taxon>Aspidochirotida</taxon>
        <taxon>Holothuriidae</taxon>
        <taxon>Holothuria</taxon>
    </lineage>
</organism>
<reference evidence="7" key="1">
    <citation type="submission" date="2021-10" db="EMBL/GenBank/DDBJ databases">
        <title>Tropical sea cucumber genome reveals ecological adaptation and Cuvierian tubules defense mechanism.</title>
        <authorList>
            <person name="Chen T."/>
        </authorList>
    </citation>
    <scope>NUCLEOTIDE SEQUENCE</scope>
    <source>
        <strain evidence="7">Nanhai2018</strain>
        <tissue evidence="7">Muscle</tissue>
    </source>
</reference>
<dbReference type="PANTHER" id="PTHR42693">
    <property type="entry name" value="ARYLSULFATASE FAMILY MEMBER"/>
    <property type="match status" value="1"/>
</dbReference>
<keyword evidence="3" id="KW-0479">Metal-binding</keyword>
<gene>
    <name evidence="7" type="ORF">HOLleu_18901</name>
</gene>
<dbReference type="InterPro" id="IPR000917">
    <property type="entry name" value="Sulfatase_N"/>
</dbReference>
<comment type="similarity">
    <text evidence="2">Belongs to the sulfatase family.</text>
</comment>
<evidence type="ECO:0000256" key="1">
    <source>
        <dbReference type="ARBA" id="ARBA00001913"/>
    </source>
</evidence>
<keyword evidence="4" id="KW-0378">Hydrolase</keyword>
<name>A0A9Q1H9S9_HOLLE</name>
<dbReference type="OrthoDB" id="103349at2759"/>
<evidence type="ECO:0000313" key="7">
    <source>
        <dbReference type="EMBL" id="KAJ8037950.1"/>
    </source>
</evidence>
<comment type="cofactor">
    <cofactor evidence="1">
        <name>Ca(2+)</name>
        <dbReference type="ChEBI" id="CHEBI:29108"/>
    </cofactor>
</comment>
<dbReference type="GO" id="GO:0004065">
    <property type="term" value="F:arylsulfatase activity"/>
    <property type="evidence" value="ECO:0007669"/>
    <property type="project" value="TreeGrafter"/>
</dbReference>
<feature type="domain" description="Sulfatase N-terminal" evidence="6">
    <location>
        <begin position="73"/>
        <end position="153"/>
    </location>
</feature>
<dbReference type="PROSITE" id="PS00149">
    <property type="entry name" value="SULFATASE_2"/>
    <property type="match status" value="1"/>
</dbReference>
<evidence type="ECO:0000259" key="6">
    <source>
        <dbReference type="Pfam" id="PF00884"/>
    </source>
</evidence>
<sequence>MQVTLITGSTQPNFVILLMDDVGYGDITSFWNPNNLPATTPFVDYMAANGISYTFFKTSVTFCLHIFFYFNFSIIRFTDFNSASSTCSPSRASLLTARLGARTGLTSVLLPSTRGGLPTNETTFGETFSKAGYKTGMIGKWHMGLRGDFHPYSRGKKWYMIESHVLETVE</sequence>
<evidence type="ECO:0000256" key="5">
    <source>
        <dbReference type="ARBA" id="ARBA00022837"/>
    </source>
</evidence>
<dbReference type="InterPro" id="IPR024607">
    <property type="entry name" value="Sulfatase_CS"/>
</dbReference>
<dbReference type="EMBL" id="JAIZAY010000008">
    <property type="protein sequence ID" value="KAJ8037950.1"/>
    <property type="molecule type" value="Genomic_DNA"/>
</dbReference>
<comment type="caution">
    <text evidence="7">The sequence shown here is derived from an EMBL/GenBank/DDBJ whole genome shotgun (WGS) entry which is preliminary data.</text>
</comment>
<dbReference type="InterPro" id="IPR017850">
    <property type="entry name" value="Alkaline_phosphatase_core_sf"/>
</dbReference>
<keyword evidence="5" id="KW-0106">Calcium</keyword>
<dbReference type="SUPFAM" id="SSF53649">
    <property type="entry name" value="Alkaline phosphatase-like"/>
    <property type="match status" value="2"/>
</dbReference>
<evidence type="ECO:0000256" key="4">
    <source>
        <dbReference type="ARBA" id="ARBA00022801"/>
    </source>
</evidence>
<proteinExistence type="inferred from homology"/>
<dbReference type="Gene3D" id="3.40.720.10">
    <property type="entry name" value="Alkaline Phosphatase, subunit A"/>
    <property type="match status" value="1"/>
</dbReference>
<dbReference type="Pfam" id="PF00884">
    <property type="entry name" value="Sulfatase"/>
    <property type="match status" value="1"/>
</dbReference>
<dbReference type="Proteomes" id="UP001152320">
    <property type="component" value="Chromosome 8"/>
</dbReference>
<dbReference type="InterPro" id="IPR050738">
    <property type="entry name" value="Sulfatase"/>
</dbReference>
<evidence type="ECO:0000256" key="3">
    <source>
        <dbReference type="ARBA" id="ARBA00022723"/>
    </source>
</evidence>
<dbReference type="GO" id="GO:0046872">
    <property type="term" value="F:metal ion binding"/>
    <property type="evidence" value="ECO:0007669"/>
    <property type="project" value="UniProtKB-KW"/>
</dbReference>
<dbReference type="AlphaFoldDB" id="A0A9Q1H9S9"/>
<dbReference type="PANTHER" id="PTHR42693:SF33">
    <property type="entry name" value="ARYLSULFATASE"/>
    <property type="match status" value="1"/>
</dbReference>